<dbReference type="Pfam" id="PF00400">
    <property type="entry name" value="WD40"/>
    <property type="match status" value="2"/>
</dbReference>
<dbReference type="InterPro" id="IPR036322">
    <property type="entry name" value="WD40_repeat_dom_sf"/>
</dbReference>
<reference evidence="2 3" key="1">
    <citation type="submission" date="2024-04" db="EMBL/GenBank/DDBJ databases">
        <title>The reference genome of an endangered Asteraceae, Deinandra increscens subsp. villosa, native to the Central Coast of California.</title>
        <authorList>
            <person name="Guilliams M."/>
            <person name="Hasenstab-Lehman K."/>
            <person name="Meyer R."/>
            <person name="Mcevoy S."/>
        </authorList>
    </citation>
    <scope>NUCLEOTIDE SEQUENCE [LARGE SCALE GENOMIC DNA]</scope>
    <source>
        <tissue evidence="2">Leaf</tissue>
    </source>
</reference>
<gene>
    <name evidence="2" type="ORF">SSX86_010044</name>
</gene>
<dbReference type="Proteomes" id="UP001408789">
    <property type="component" value="Unassembled WGS sequence"/>
</dbReference>
<evidence type="ECO:0000313" key="2">
    <source>
        <dbReference type="EMBL" id="KAK9071475.1"/>
    </source>
</evidence>
<feature type="region of interest" description="Disordered" evidence="1">
    <location>
        <begin position="30"/>
        <end position="62"/>
    </location>
</feature>
<feature type="compositionally biased region" description="Polar residues" evidence="1">
    <location>
        <begin position="51"/>
        <end position="62"/>
    </location>
</feature>
<name>A0AAP0H6B3_9ASTR</name>
<keyword evidence="3" id="KW-1185">Reference proteome</keyword>
<evidence type="ECO:0000313" key="3">
    <source>
        <dbReference type="Proteomes" id="UP001408789"/>
    </source>
</evidence>
<proteinExistence type="predicted"/>
<accession>A0AAP0H6B3</accession>
<dbReference type="Gene3D" id="2.130.10.10">
    <property type="entry name" value="YVTN repeat-like/Quinoprotein amine dehydrogenase"/>
    <property type="match status" value="1"/>
</dbReference>
<dbReference type="SUPFAM" id="SSF50978">
    <property type="entry name" value="WD40 repeat-like"/>
    <property type="match status" value="1"/>
</dbReference>
<comment type="caution">
    <text evidence="2">The sequence shown here is derived from an EMBL/GenBank/DDBJ whole genome shotgun (WGS) entry which is preliminary data.</text>
</comment>
<protein>
    <submittedName>
        <fullName evidence="2">Uncharacterized protein</fullName>
    </submittedName>
</protein>
<evidence type="ECO:0000256" key="1">
    <source>
        <dbReference type="SAM" id="MobiDB-lite"/>
    </source>
</evidence>
<dbReference type="EMBL" id="JBCNJP010000011">
    <property type="protein sequence ID" value="KAK9071475.1"/>
    <property type="molecule type" value="Genomic_DNA"/>
</dbReference>
<dbReference type="InterPro" id="IPR001680">
    <property type="entry name" value="WD40_rpt"/>
</dbReference>
<dbReference type="InterPro" id="IPR015943">
    <property type="entry name" value="WD40/YVTN_repeat-like_dom_sf"/>
</dbReference>
<organism evidence="2 3">
    <name type="scientific">Deinandra increscens subsp. villosa</name>
    <dbReference type="NCBI Taxonomy" id="3103831"/>
    <lineage>
        <taxon>Eukaryota</taxon>
        <taxon>Viridiplantae</taxon>
        <taxon>Streptophyta</taxon>
        <taxon>Embryophyta</taxon>
        <taxon>Tracheophyta</taxon>
        <taxon>Spermatophyta</taxon>
        <taxon>Magnoliopsida</taxon>
        <taxon>eudicotyledons</taxon>
        <taxon>Gunneridae</taxon>
        <taxon>Pentapetalae</taxon>
        <taxon>asterids</taxon>
        <taxon>campanulids</taxon>
        <taxon>Asterales</taxon>
        <taxon>Asteraceae</taxon>
        <taxon>Asteroideae</taxon>
        <taxon>Heliantheae alliance</taxon>
        <taxon>Madieae</taxon>
        <taxon>Madiinae</taxon>
        <taxon>Deinandra</taxon>
    </lineage>
</organism>
<sequence>MISGRKRLKSKFSDDGKLIATSSVDNIARTWSSSDGSPLQEFTDHNKESQASHSPPTPASGTFRSGHCILTLIGDENSHVSFVKFSLNEKFILVGMLDSTLVR</sequence>
<dbReference type="AlphaFoldDB" id="A0AAP0H6B3"/>